<organism evidence="7 8">
    <name type="scientific">Steroidobacter gossypii</name>
    <dbReference type="NCBI Taxonomy" id="2805490"/>
    <lineage>
        <taxon>Bacteria</taxon>
        <taxon>Pseudomonadati</taxon>
        <taxon>Pseudomonadota</taxon>
        <taxon>Gammaproteobacteria</taxon>
        <taxon>Steroidobacterales</taxon>
        <taxon>Steroidobacteraceae</taxon>
        <taxon>Steroidobacter</taxon>
    </lineage>
</organism>
<dbReference type="CDD" id="cd18817">
    <property type="entry name" value="GH43f_LbAraf43-like"/>
    <property type="match status" value="1"/>
</dbReference>
<evidence type="ECO:0000313" key="8">
    <source>
        <dbReference type="Proteomes" id="UP000661077"/>
    </source>
</evidence>
<dbReference type="Proteomes" id="UP000661077">
    <property type="component" value="Unassembled WGS sequence"/>
</dbReference>
<name>A0ABS1X0C8_9GAMM</name>
<dbReference type="PANTHER" id="PTHR43817:SF1">
    <property type="entry name" value="HYDROLASE, FAMILY 43, PUTATIVE (AFU_ORTHOLOGUE AFUA_3G01660)-RELATED"/>
    <property type="match status" value="1"/>
</dbReference>
<evidence type="ECO:0000256" key="1">
    <source>
        <dbReference type="ARBA" id="ARBA00009865"/>
    </source>
</evidence>
<evidence type="ECO:0000313" key="7">
    <source>
        <dbReference type="EMBL" id="MBM0106672.1"/>
    </source>
</evidence>
<dbReference type="Pfam" id="PF04616">
    <property type="entry name" value="Glyco_hydro_43"/>
    <property type="match status" value="1"/>
</dbReference>
<dbReference type="Pfam" id="PF05270">
    <property type="entry name" value="AbfB"/>
    <property type="match status" value="1"/>
</dbReference>
<feature type="domain" description="Alpha-L-arabinofuranosidase B arabinose-binding" evidence="6">
    <location>
        <begin position="374"/>
        <end position="471"/>
    </location>
</feature>
<dbReference type="InterPro" id="IPR007934">
    <property type="entry name" value="AbfB_ABD"/>
</dbReference>
<evidence type="ECO:0000256" key="2">
    <source>
        <dbReference type="ARBA" id="ARBA00022729"/>
    </source>
</evidence>
<keyword evidence="3 5" id="KW-0378">Hydrolase</keyword>
<gene>
    <name evidence="7" type="ORF">JM946_18225</name>
</gene>
<keyword evidence="4 5" id="KW-0326">Glycosidase</keyword>
<dbReference type="PROSITE" id="PS51257">
    <property type="entry name" value="PROKAR_LIPOPROTEIN"/>
    <property type="match status" value="1"/>
</dbReference>
<dbReference type="Gene3D" id="2.115.10.20">
    <property type="entry name" value="Glycosyl hydrolase domain, family 43"/>
    <property type="match status" value="1"/>
</dbReference>
<dbReference type="PROSITE" id="PS51318">
    <property type="entry name" value="TAT"/>
    <property type="match status" value="1"/>
</dbReference>
<proteinExistence type="inferred from homology"/>
<evidence type="ECO:0000256" key="5">
    <source>
        <dbReference type="RuleBase" id="RU361187"/>
    </source>
</evidence>
<comment type="similarity">
    <text evidence="1 5">Belongs to the glycosyl hydrolase 43 family.</text>
</comment>
<accession>A0ABS1X0C8</accession>
<comment type="caution">
    <text evidence="7">The sequence shown here is derived from an EMBL/GenBank/DDBJ whole genome shotgun (WGS) entry which is preliminary data.</text>
</comment>
<dbReference type="InterPro" id="IPR036195">
    <property type="entry name" value="AbfB_ABD_sf"/>
</dbReference>
<dbReference type="Gene3D" id="2.80.10.50">
    <property type="match status" value="1"/>
</dbReference>
<dbReference type="EMBL" id="JAEVLS010000004">
    <property type="protein sequence ID" value="MBM0106672.1"/>
    <property type="molecule type" value="Genomic_DNA"/>
</dbReference>
<dbReference type="SUPFAM" id="SSF75005">
    <property type="entry name" value="Arabinanase/levansucrase/invertase"/>
    <property type="match status" value="1"/>
</dbReference>
<dbReference type="InterPro" id="IPR023296">
    <property type="entry name" value="Glyco_hydro_beta-prop_sf"/>
</dbReference>
<dbReference type="PANTHER" id="PTHR43817">
    <property type="entry name" value="GLYCOSYL HYDROLASE"/>
    <property type="match status" value="1"/>
</dbReference>
<evidence type="ECO:0000256" key="4">
    <source>
        <dbReference type="ARBA" id="ARBA00023295"/>
    </source>
</evidence>
<protein>
    <submittedName>
        <fullName evidence="7">Family 43 glycosylhydrolase</fullName>
    </submittedName>
</protein>
<reference evidence="7 8" key="1">
    <citation type="journal article" date="2021" name="Int. J. Syst. Evol. Microbiol.">
        <title>Steroidobacter gossypii sp. nov., isolated from soil of cotton cropping field.</title>
        <authorList>
            <person name="Huang R."/>
            <person name="Yang S."/>
            <person name="Zhen C."/>
            <person name="Liu W."/>
        </authorList>
    </citation>
    <scope>NUCLEOTIDE SEQUENCE [LARGE SCALE GENOMIC DNA]</scope>
    <source>
        <strain evidence="7 8">S1-65</strain>
    </source>
</reference>
<keyword evidence="8" id="KW-1185">Reference proteome</keyword>
<keyword evidence="2" id="KW-0732">Signal</keyword>
<dbReference type="InterPro" id="IPR006311">
    <property type="entry name" value="TAT_signal"/>
</dbReference>
<dbReference type="RefSeq" id="WP_203168788.1">
    <property type="nucleotide sequence ID" value="NZ_JAEVLS010000004.1"/>
</dbReference>
<dbReference type="InterPro" id="IPR006710">
    <property type="entry name" value="Glyco_hydro_43"/>
</dbReference>
<sequence>MTDLSRRLFLGAATVLAACPSLGRTATASTAAAAENPLVPQRADAQIFRHDGDYYMMASVPEYDRLIIRRAPTLAGLRTAEEIVVWRRPASGRMAGHIWAPELHFVDGRWLIYFAAGDGDDRFRIRTYVLRALGSDPLASKWELLGKLETPWDTFTLDATLLEHRGVRYISWAQHEPGFDNNTNVYLAPLATPTTLARAPARLTVPTLDWEIQGFKVNEGPAFLARNGRLFMTYSASATDARYCLGLLTAPDDADIMNTAVWTKSPQPVFVSSKATSVYGPGHNSFTVDEQGHDLLVYHGRDYEKIVGDPLYDPNRHTRIQRLYFRADGTPDFGIPVGNGVLPDRWSPLDRSDRFVSVKGERVVVGAGPVATTQFRQVTSRLDANKISLVPIESPASKLVVNADSTVTVARDDGSNGFAQRSSFVKQPGLADPKAVSFASLASPSRYLRHVNGVLRLAPVSSAADRAAATFAGS</sequence>
<evidence type="ECO:0000256" key="3">
    <source>
        <dbReference type="ARBA" id="ARBA00022801"/>
    </source>
</evidence>
<evidence type="ECO:0000259" key="6">
    <source>
        <dbReference type="Pfam" id="PF05270"/>
    </source>
</evidence>
<dbReference type="SUPFAM" id="SSF110221">
    <property type="entry name" value="AbfB domain"/>
    <property type="match status" value="1"/>
</dbReference>